<reference evidence="2" key="1">
    <citation type="submission" date="2024-01" db="EMBL/GenBank/DDBJ databases">
        <title>The first autotrophic representatives of the genus Thermodesulfovibrio.</title>
        <authorList>
            <person name="Maltseva A.I."/>
            <person name="Elcheninov A.G."/>
            <person name="Kublanov I.V."/>
            <person name="Lebedinsky A.V."/>
            <person name="Frolov E.N."/>
        </authorList>
    </citation>
    <scope>NUCLEOTIDE SEQUENCE</scope>
    <source>
        <strain evidence="2">3907-1M</strain>
    </source>
</reference>
<proteinExistence type="predicted"/>
<feature type="domain" description="PilZ" evidence="1">
    <location>
        <begin position="87"/>
        <end position="162"/>
    </location>
</feature>
<dbReference type="Gene3D" id="2.40.10.220">
    <property type="entry name" value="predicted glycosyltransferase like domains"/>
    <property type="match status" value="1"/>
</dbReference>
<evidence type="ECO:0000259" key="1">
    <source>
        <dbReference type="Pfam" id="PF07238"/>
    </source>
</evidence>
<accession>A0AAU8GZG3</accession>
<evidence type="ECO:0000313" key="2">
    <source>
        <dbReference type="EMBL" id="XCH46965.1"/>
    </source>
</evidence>
<dbReference type="EMBL" id="CP144373">
    <property type="protein sequence ID" value="XCH46965.1"/>
    <property type="molecule type" value="Genomic_DNA"/>
</dbReference>
<sequence>MEETYQRMREFSRVDAVIPLGVRLISPEERQKVKARISGEVSFPHTPSDEPSDKAVAQWIKLINAKLDYLINLWSFRQEGFCELPLTEVNISGGGMSFISDASYNKGDILELKMVLEAPSPVALFLYGEVVKSELINNGYRVAVKFVNIDEDIRDHIVRFVFHRQRQILRQKREL</sequence>
<dbReference type="AlphaFoldDB" id="A0AAU8GZG3"/>
<dbReference type="GO" id="GO:0035438">
    <property type="term" value="F:cyclic-di-GMP binding"/>
    <property type="evidence" value="ECO:0007669"/>
    <property type="project" value="InterPro"/>
</dbReference>
<dbReference type="KEGG" id="taut:V4D30_01485"/>
<dbReference type="SUPFAM" id="SSF141371">
    <property type="entry name" value="PilZ domain-like"/>
    <property type="match status" value="1"/>
</dbReference>
<dbReference type="Pfam" id="PF07238">
    <property type="entry name" value="PilZ"/>
    <property type="match status" value="1"/>
</dbReference>
<dbReference type="InterPro" id="IPR009875">
    <property type="entry name" value="PilZ_domain"/>
</dbReference>
<dbReference type="RefSeq" id="WP_353684491.1">
    <property type="nucleotide sequence ID" value="NZ_CP144373.1"/>
</dbReference>
<organism evidence="2">
    <name type="scientific">Thermodesulfovibrio autotrophicus</name>
    <dbReference type="NCBI Taxonomy" id="3118333"/>
    <lineage>
        <taxon>Bacteria</taxon>
        <taxon>Pseudomonadati</taxon>
        <taxon>Nitrospirota</taxon>
        <taxon>Thermodesulfovibrionia</taxon>
        <taxon>Thermodesulfovibrionales</taxon>
        <taxon>Thermodesulfovibrionaceae</taxon>
        <taxon>Thermodesulfovibrio</taxon>
    </lineage>
</organism>
<name>A0AAU8GZG3_9BACT</name>
<gene>
    <name evidence="2" type="ORF">V4D30_01485</name>
</gene>
<protein>
    <submittedName>
        <fullName evidence="2">PilZ domain-containing protein</fullName>
    </submittedName>
</protein>